<evidence type="ECO:0000313" key="1">
    <source>
        <dbReference type="EMBL" id="PWE20362.1"/>
    </source>
</evidence>
<evidence type="ECO:0000313" key="2">
    <source>
        <dbReference type="Proteomes" id="UP000245014"/>
    </source>
</evidence>
<dbReference type="RefSeq" id="WP_109158616.1">
    <property type="nucleotide sequence ID" value="NZ_QEYI01000007.1"/>
</dbReference>
<dbReference type="EMBL" id="QEYI01000007">
    <property type="protein sequence ID" value="PWE20362.1"/>
    <property type="molecule type" value="Genomic_DNA"/>
</dbReference>
<dbReference type="Proteomes" id="UP000245014">
    <property type="component" value="Unassembled WGS sequence"/>
</dbReference>
<reference evidence="1 2" key="1">
    <citation type="submission" date="2018-05" db="EMBL/GenBank/DDBJ databases">
        <title>Antimicrobial susceptibility testing and genomic analysis of Arcobacter skirrowii strains and one Arcobacter butzleri isolated from German poultry farms.</title>
        <authorList>
            <person name="Haenel I."/>
            <person name="Hotzel H."/>
            <person name="Tomaso H."/>
            <person name="Busch A."/>
        </authorList>
    </citation>
    <scope>NUCLEOTIDE SEQUENCE [LARGE SCALE GENOMIC DNA]</scope>
    <source>
        <strain evidence="2">v</strain>
    </source>
</reference>
<protein>
    <recommendedName>
        <fullName evidence="3">Apea-like HEPN domain-containing protein</fullName>
    </recommendedName>
</protein>
<dbReference type="AlphaFoldDB" id="A0A2U2BZ61"/>
<gene>
    <name evidence="1" type="ORF">DF188_07790</name>
</gene>
<accession>A0A2U2BZ61</accession>
<sequence length="168" mass="20246">MSEKQWLENNRYYPTIEEKKLKSIFYFSLIWNIFEKECCQKNASIGNHPKKLAEKINSIIDSNLLNEIFQYFKNRYIENGDANDIFNRFDFGREPASTTYKNFVKDRLLKEETTNQEKLQSLLYIAFRLRNNLFHGIKNVEELYKQNKNFKQINSLLMAIIEQKSYCR</sequence>
<name>A0A2U2BZ61_9BACT</name>
<organism evidence="1 2">
    <name type="scientific">Aliarcobacter skirrowii</name>
    <dbReference type="NCBI Taxonomy" id="28200"/>
    <lineage>
        <taxon>Bacteria</taxon>
        <taxon>Pseudomonadati</taxon>
        <taxon>Campylobacterota</taxon>
        <taxon>Epsilonproteobacteria</taxon>
        <taxon>Campylobacterales</taxon>
        <taxon>Arcobacteraceae</taxon>
        <taxon>Aliarcobacter</taxon>
    </lineage>
</organism>
<proteinExistence type="predicted"/>
<evidence type="ECO:0008006" key="3">
    <source>
        <dbReference type="Google" id="ProtNLM"/>
    </source>
</evidence>
<comment type="caution">
    <text evidence="1">The sequence shown here is derived from an EMBL/GenBank/DDBJ whole genome shotgun (WGS) entry which is preliminary data.</text>
</comment>